<dbReference type="GO" id="GO:0030687">
    <property type="term" value="C:preribosome, large subunit precursor"/>
    <property type="evidence" value="ECO:0007669"/>
    <property type="project" value="TreeGrafter"/>
</dbReference>
<keyword evidence="7" id="KW-0687">Ribonucleoprotein</keyword>
<dbReference type="GO" id="GO:0005730">
    <property type="term" value="C:nucleolus"/>
    <property type="evidence" value="ECO:0007669"/>
    <property type="project" value="UniProtKB-SubCell"/>
</dbReference>
<dbReference type="PANTHER" id="PTHR28127:SF1">
    <property type="entry name" value="RIBOSOME ASSEMBLY PROTEIN 3"/>
    <property type="match status" value="1"/>
</dbReference>
<evidence type="ECO:0000256" key="4">
    <source>
        <dbReference type="ARBA" id="ARBA00015339"/>
    </source>
</evidence>
<dbReference type="Proteomes" id="UP000278143">
    <property type="component" value="Unassembled WGS sequence"/>
</dbReference>
<dbReference type="GO" id="GO:0000027">
    <property type="term" value="P:ribosomal large subunit assembly"/>
    <property type="evidence" value="ECO:0007669"/>
    <property type="project" value="TreeGrafter"/>
</dbReference>
<gene>
    <name evidence="10" type="ORF">SYNPS1DRAFT_25674</name>
</gene>
<keyword evidence="11" id="KW-1185">Reference proteome</keyword>
<evidence type="ECO:0000256" key="5">
    <source>
        <dbReference type="ARBA" id="ARBA00022517"/>
    </source>
</evidence>
<sequence>MADALEKATTSSDGAAASIDEQWIRSSLQELEEINDALDKGREEGAAEKRSFARQVVLKNNPDSSAVEPTSPQSYRLIALRQEIDRVAARMEDCLHRQASAEKTEQASSQRDATNELFRDYYMATLTDTFGDDLEQLRQQEALDEHRLALLIDALEAGQDTFTDLAKQLTVNSA</sequence>
<proteinExistence type="inferred from homology"/>
<evidence type="ECO:0000256" key="2">
    <source>
        <dbReference type="ARBA" id="ARBA00004604"/>
    </source>
</evidence>
<evidence type="ECO:0000256" key="8">
    <source>
        <dbReference type="SAM" id="MobiDB-lite"/>
    </source>
</evidence>
<comment type="subcellular location">
    <subcellularLocation>
        <location evidence="2">Nucleus</location>
        <location evidence="2">Nucleolus</location>
    </subcellularLocation>
</comment>
<feature type="domain" description="Ribosome-assembly protein 3 C-terminal" evidence="9">
    <location>
        <begin position="118"/>
        <end position="163"/>
    </location>
</feature>
<evidence type="ECO:0000256" key="1">
    <source>
        <dbReference type="ARBA" id="ARBA00003035"/>
    </source>
</evidence>
<organism evidence="10 11">
    <name type="scientific">Syncephalis pseudoplumigaleata</name>
    <dbReference type="NCBI Taxonomy" id="1712513"/>
    <lineage>
        <taxon>Eukaryota</taxon>
        <taxon>Fungi</taxon>
        <taxon>Fungi incertae sedis</taxon>
        <taxon>Zoopagomycota</taxon>
        <taxon>Zoopagomycotina</taxon>
        <taxon>Zoopagomycetes</taxon>
        <taxon>Zoopagales</taxon>
        <taxon>Piptocephalidaceae</taxon>
        <taxon>Syncephalis</taxon>
    </lineage>
</organism>
<dbReference type="OrthoDB" id="69550at2759"/>
<evidence type="ECO:0000313" key="10">
    <source>
        <dbReference type="EMBL" id="RKP22546.1"/>
    </source>
</evidence>
<keyword evidence="6" id="KW-0539">Nucleus</keyword>
<evidence type="ECO:0000256" key="3">
    <source>
        <dbReference type="ARBA" id="ARBA00006256"/>
    </source>
</evidence>
<keyword evidence="5" id="KW-0690">Ribosome biogenesis</keyword>
<comment type="function">
    <text evidence="1">Required for efficient biogenesis of the 60S ribosomal subunit.</text>
</comment>
<dbReference type="AlphaFoldDB" id="A0A4P9YRP8"/>
<evidence type="ECO:0000313" key="11">
    <source>
        <dbReference type="Proteomes" id="UP000278143"/>
    </source>
</evidence>
<evidence type="ECO:0000259" key="9">
    <source>
        <dbReference type="Pfam" id="PF14615"/>
    </source>
</evidence>
<dbReference type="PANTHER" id="PTHR28127">
    <property type="entry name" value="RIBOSOME ASSEMBLY PROTEIN 3"/>
    <property type="match status" value="1"/>
</dbReference>
<protein>
    <recommendedName>
        <fullName evidence="4">Ribosome assembly protein 3</fullName>
    </recommendedName>
</protein>
<evidence type="ECO:0000256" key="7">
    <source>
        <dbReference type="ARBA" id="ARBA00023274"/>
    </source>
</evidence>
<dbReference type="InterPro" id="IPR051898">
    <property type="entry name" value="Ribosome_Assembly_3"/>
</dbReference>
<dbReference type="InterPro" id="IPR028217">
    <property type="entry name" value="Rsa3_C"/>
</dbReference>
<reference evidence="11" key="1">
    <citation type="journal article" date="2018" name="Nat. Microbiol.">
        <title>Leveraging single-cell genomics to expand the fungal tree of life.</title>
        <authorList>
            <person name="Ahrendt S.R."/>
            <person name="Quandt C.A."/>
            <person name="Ciobanu D."/>
            <person name="Clum A."/>
            <person name="Salamov A."/>
            <person name="Andreopoulos B."/>
            <person name="Cheng J.F."/>
            <person name="Woyke T."/>
            <person name="Pelin A."/>
            <person name="Henrissat B."/>
            <person name="Reynolds N.K."/>
            <person name="Benny G.L."/>
            <person name="Smith M.E."/>
            <person name="James T.Y."/>
            <person name="Grigoriev I.V."/>
        </authorList>
    </citation>
    <scope>NUCLEOTIDE SEQUENCE [LARGE SCALE GENOMIC DNA]</scope>
    <source>
        <strain evidence="11">Benny S71-1</strain>
    </source>
</reference>
<name>A0A4P9YRP8_9FUNG</name>
<feature type="region of interest" description="Disordered" evidence="8">
    <location>
        <begin position="1"/>
        <end position="21"/>
    </location>
</feature>
<dbReference type="Pfam" id="PF14615">
    <property type="entry name" value="Rsa3"/>
    <property type="match status" value="1"/>
</dbReference>
<accession>A0A4P9YRP8</accession>
<evidence type="ECO:0000256" key="6">
    <source>
        <dbReference type="ARBA" id="ARBA00023242"/>
    </source>
</evidence>
<comment type="similarity">
    <text evidence="3">Belongs to the RSA3 family.</text>
</comment>
<dbReference type="EMBL" id="KZ991969">
    <property type="protein sequence ID" value="RKP22546.1"/>
    <property type="molecule type" value="Genomic_DNA"/>
</dbReference>